<sequence>MAANKAGYRRHAASVRSHEVKARFNDAELVRVVAAAQRDGLKPGAWVAQAATRAARVATGELRPDWAALQAVWEELRQLRWLAGNLGGNLNDVARHANTTGEIARHTAIVLGMVRRLAARLDTQLDAIDRELRP</sequence>
<organism evidence="1 2">
    <name type="scientific">Solihabitans fulvus</name>
    <dbReference type="NCBI Taxonomy" id="1892852"/>
    <lineage>
        <taxon>Bacteria</taxon>
        <taxon>Bacillati</taxon>
        <taxon>Actinomycetota</taxon>
        <taxon>Actinomycetes</taxon>
        <taxon>Pseudonocardiales</taxon>
        <taxon>Pseudonocardiaceae</taxon>
        <taxon>Solihabitans</taxon>
    </lineage>
</organism>
<accession>A0A5B2WF69</accession>
<dbReference type="RefSeq" id="WP_149855021.1">
    <property type="nucleotide sequence ID" value="NZ_VUOB01000094.1"/>
</dbReference>
<evidence type="ECO:0000313" key="2">
    <source>
        <dbReference type="Proteomes" id="UP000323454"/>
    </source>
</evidence>
<protein>
    <recommendedName>
        <fullName evidence="3">Mobilisation protein (MobC)</fullName>
    </recommendedName>
</protein>
<evidence type="ECO:0000313" key="1">
    <source>
        <dbReference type="EMBL" id="KAA2249548.1"/>
    </source>
</evidence>
<dbReference type="EMBL" id="VUOB01000094">
    <property type="protein sequence ID" value="KAA2249548.1"/>
    <property type="molecule type" value="Genomic_DNA"/>
</dbReference>
<dbReference type="Proteomes" id="UP000323454">
    <property type="component" value="Unassembled WGS sequence"/>
</dbReference>
<dbReference type="OrthoDB" id="3636113at2"/>
<comment type="caution">
    <text evidence="1">The sequence shown here is derived from an EMBL/GenBank/DDBJ whole genome shotgun (WGS) entry which is preliminary data.</text>
</comment>
<evidence type="ECO:0008006" key="3">
    <source>
        <dbReference type="Google" id="ProtNLM"/>
    </source>
</evidence>
<reference evidence="1 2" key="2">
    <citation type="submission" date="2019-09" db="EMBL/GenBank/DDBJ databases">
        <authorList>
            <person name="Jin C."/>
        </authorList>
    </citation>
    <scope>NUCLEOTIDE SEQUENCE [LARGE SCALE GENOMIC DNA]</scope>
    <source>
        <strain evidence="1 2">AN110305</strain>
    </source>
</reference>
<proteinExistence type="predicted"/>
<dbReference type="AlphaFoldDB" id="A0A5B2WF69"/>
<keyword evidence="2" id="KW-1185">Reference proteome</keyword>
<name>A0A5B2WF69_9PSEU</name>
<reference evidence="1 2" key="1">
    <citation type="submission" date="2019-09" db="EMBL/GenBank/DDBJ databases">
        <title>Goodfellowia gen. nov., a new genus of the Pseudonocardineae related to Actinoalloteichus, containing Goodfellowia coeruleoviolacea gen. nov., comb. nov. gen. nov., comb. nov.</title>
        <authorList>
            <person name="Labeda D."/>
        </authorList>
    </citation>
    <scope>NUCLEOTIDE SEQUENCE [LARGE SCALE GENOMIC DNA]</scope>
    <source>
        <strain evidence="1 2">AN110305</strain>
    </source>
</reference>
<gene>
    <name evidence="1" type="ORF">F0L68_39345</name>
</gene>